<dbReference type="EMBL" id="VDUZ01000044">
    <property type="protein sequence ID" value="TXL71394.1"/>
    <property type="molecule type" value="Genomic_DNA"/>
</dbReference>
<evidence type="ECO:0000313" key="3">
    <source>
        <dbReference type="EMBL" id="TXL71394.1"/>
    </source>
</evidence>
<gene>
    <name evidence="3" type="ORF">FHP25_30365</name>
</gene>
<dbReference type="Gene3D" id="3.40.50.1820">
    <property type="entry name" value="alpha/beta hydrolase"/>
    <property type="match status" value="1"/>
</dbReference>
<reference evidence="3 4" key="1">
    <citation type="submission" date="2019-06" db="EMBL/GenBank/DDBJ databases">
        <title>New taxonomy in bacterial strain CC-CFT640, isolated from vineyard.</title>
        <authorList>
            <person name="Lin S.-Y."/>
            <person name="Tsai C.-F."/>
            <person name="Young C.-C."/>
        </authorList>
    </citation>
    <scope>NUCLEOTIDE SEQUENCE [LARGE SCALE GENOMIC DNA]</scope>
    <source>
        <strain evidence="3 4">CC-CFT640</strain>
    </source>
</reference>
<accession>A0A5C8PC72</accession>
<proteinExistence type="predicted"/>
<dbReference type="SUPFAM" id="SSF53474">
    <property type="entry name" value="alpha/beta-Hydrolases"/>
    <property type="match status" value="1"/>
</dbReference>
<dbReference type="Proteomes" id="UP000321638">
    <property type="component" value="Unassembled WGS sequence"/>
</dbReference>
<evidence type="ECO:0000256" key="1">
    <source>
        <dbReference type="ARBA" id="ARBA00022801"/>
    </source>
</evidence>
<protein>
    <submittedName>
        <fullName evidence="3">Alpha/beta hydrolase</fullName>
    </submittedName>
</protein>
<dbReference type="InterPro" id="IPR000639">
    <property type="entry name" value="Epox_hydrolase-like"/>
</dbReference>
<dbReference type="PANTHER" id="PTHR43329">
    <property type="entry name" value="EPOXIDE HYDROLASE"/>
    <property type="match status" value="1"/>
</dbReference>
<evidence type="ECO:0000313" key="4">
    <source>
        <dbReference type="Proteomes" id="UP000321638"/>
    </source>
</evidence>
<keyword evidence="1 3" id="KW-0378">Hydrolase</keyword>
<dbReference type="GO" id="GO:0016787">
    <property type="term" value="F:hydrolase activity"/>
    <property type="evidence" value="ECO:0007669"/>
    <property type="project" value="UniProtKB-KW"/>
</dbReference>
<dbReference type="Pfam" id="PF00561">
    <property type="entry name" value="Abhydrolase_1"/>
    <property type="match status" value="1"/>
</dbReference>
<keyword evidence="4" id="KW-1185">Reference proteome</keyword>
<dbReference type="AlphaFoldDB" id="A0A5C8PC72"/>
<dbReference type="OrthoDB" id="9780765at2"/>
<evidence type="ECO:0000259" key="2">
    <source>
        <dbReference type="Pfam" id="PF00561"/>
    </source>
</evidence>
<dbReference type="PRINTS" id="PR00412">
    <property type="entry name" value="EPOXHYDRLASE"/>
</dbReference>
<comment type="caution">
    <text evidence="3">The sequence shown here is derived from an EMBL/GenBank/DDBJ whole genome shotgun (WGS) entry which is preliminary data.</text>
</comment>
<organism evidence="3 4">
    <name type="scientific">Vineibacter terrae</name>
    <dbReference type="NCBI Taxonomy" id="2586908"/>
    <lineage>
        <taxon>Bacteria</taxon>
        <taxon>Pseudomonadati</taxon>
        <taxon>Pseudomonadota</taxon>
        <taxon>Alphaproteobacteria</taxon>
        <taxon>Hyphomicrobiales</taxon>
        <taxon>Vineibacter</taxon>
    </lineage>
</organism>
<name>A0A5C8PC72_9HYPH</name>
<dbReference type="InterPro" id="IPR029058">
    <property type="entry name" value="AB_hydrolase_fold"/>
</dbReference>
<dbReference type="InterPro" id="IPR000073">
    <property type="entry name" value="AB_hydrolase_1"/>
</dbReference>
<feature type="domain" description="AB hydrolase-1" evidence="2">
    <location>
        <begin position="32"/>
        <end position="313"/>
    </location>
</feature>
<dbReference type="RefSeq" id="WP_147850752.1">
    <property type="nucleotide sequence ID" value="NZ_VDUZ01000044.1"/>
</dbReference>
<sequence>MTLLDSPIAGITLKTTTANGITMRYAEAGSGPLVLFCHGWPESWYSWRHQITALSAAGFRCVAPDMRGYGGTDAPPEIEHYTLLHIVGDMVELVKQLGETQAVIVGHDWGAPAAWNSAMLRPDVFRAVVGMSVPWTPSGHVDLLSALAKLGIRNFYIQYFQKPGVAEAELERDVRTALRRIYFTASGEMKERGKGFAQLPEGGGLLDNTVDPPALPAWLSEADLDYYTAQFTRTGFRGGLNWYRNLTRSWSLFGPWRGLPIRQPSMFIAGSRDGVLRFPASQAQLDAYPQTLPGLRGSHILDGAGHWIQGERPDEVNRLLLAFLKGL</sequence>